<proteinExistence type="predicted"/>
<dbReference type="Gene3D" id="3.40.850.10">
    <property type="entry name" value="Kinesin motor domain"/>
    <property type="match status" value="1"/>
</dbReference>
<organism evidence="1 2">
    <name type="scientific">Rhizophagus clarus</name>
    <dbReference type="NCBI Taxonomy" id="94130"/>
    <lineage>
        <taxon>Eukaryota</taxon>
        <taxon>Fungi</taxon>
        <taxon>Fungi incertae sedis</taxon>
        <taxon>Mucoromycota</taxon>
        <taxon>Glomeromycotina</taxon>
        <taxon>Glomeromycetes</taxon>
        <taxon>Glomerales</taxon>
        <taxon>Glomeraceae</taxon>
        <taxon>Rhizophagus</taxon>
    </lineage>
</organism>
<dbReference type="OrthoDB" id="3176171at2759"/>
<protein>
    <recommendedName>
        <fullName evidence="3">Kinesin motor domain-containing protein</fullName>
    </recommendedName>
</protein>
<dbReference type="EMBL" id="BLAL01000334">
    <property type="protein sequence ID" value="GET03781.1"/>
    <property type="molecule type" value="Genomic_DNA"/>
</dbReference>
<dbReference type="AlphaFoldDB" id="A0A8H3MFG8"/>
<evidence type="ECO:0008006" key="3">
    <source>
        <dbReference type="Google" id="ProtNLM"/>
    </source>
</evidence>
<sequence>MGNVLDMKLPRRLSLKRLRRNFRKDAISRKTYTFDSVFGPETNQAKFSIMWLSLFYMTLKHGTIVLLSSNQKARGFPVKISYVELYNENLEDLLSDDSRKLRMLVDDGAFVGHEEGMLLVGYKFLDKVSLNNILGKQIVIEAQLDNEIMTAEEDLLEVV</sequence>
<evidence type="ECO:0000313" key="2">
    <source>
        <dbReference type="Proteomes" id="UP000615446"/>
    </source>
</evidence>
<evidence type="ECO:0000313" key="1">
    <source>
        <dbReference type="EMBL" id="GET03781.1"/>
    </source>
</evidence>
<reference evidence="1" key="1">
    <citation type="submission" date="2019-10" db="EMBL/GenBank/DDBJ databases">
        <title>Conservation and host-specific expression of non-tandemly repeated heterogenous ribosome RNA gene in arbuscular mycorrhizal fungi.</title>
        <authorList>
            <person name="Maeda T."/>
            <person name="Kobayashi Y."/>
            <person name="Nakagawa T."/>
            <person name="Ezawa T."/>
            <person name="Yamaguchi K."/>
            <person name="Bino T."/>
            <person name="Nishimoto Y."/>
            <person name="Shigenobu S."/>
            <person name="Kawaguchi M."/>
        </authorList>
    </citation>
    <scope>NUCLEOTIDE SEQUENCE</scope>
    <source>
        <strain evidence="1">HR1</strain>
    </source>
</reference>
<dbReference type="SUPFAM" id="SSF52540">
    <property type="entry name" value="P-loop containing nucleoside triphosphate hydrolases"/>
    <property type="match status" value="1"/>
</dbReference>
<gene>
    <name evidence="1" type="ORF">RCL2_003010500</name>
</gene>
<dbReference type="InterPro" id="IPR027417">
    <property type="entry name" value="P-loop_NTPase"/>
</dbReference>
<name>A0A8H3MFG8_9GLOM</name>
<dbReference type="InterPro" id="IPR036961">
    <property type="entry name" value="Kinesin_motor_dom_sf"/>
</dbReference>
<dbReference type="Proteomes" id="UP000615446">
    <property type="component" value="Unassembled WGS sequence"/>
</dbReference>
<comment type="caution">
    <text evidence="1">The sequence shown here is derived from an EMBL/GenBank/DDBJ whole genome shotgun (WGS) entry which is preliminary data.</text>
</comment>
<accession>A0A8H3MFG8</accession>